<evidence type="ECO:0000256" key="8">
    <source>
        <dbReference type="SAM" id="Coils"/>
    </source>
</evidence>
<dbReference type="InterPro" id="IPR050164">
    <property type="entry name" value="Peptidase_C19"/>
</dbReference>
<keyword evidence="5" id="KW-0833">Ubl conjugation pathway</keyword>
<dbReference type="GO" id="GO:0016579">
    <property type="term" value="P:protein deubiquitination"/>
    <property type="evidence" value="ECO:0007669"/>
    <property type="project" value="InterPro"/>
</dbReference>
<dbReference type="Gene3D" id="3.90.70.10">
    <property type="entry name" value="Cysteine proteinases"/>
    <property type="match status" value="1"/>
</dbReference>
<evidence type="ECO:0000256" key="1">
    <source>
        <dbReference type="ARBA" id="ARBA00000707"/>
    </source>
</evidence>
<evidence type="ECO:0000259" key="10">
    <source>
        <dbReference type="PROSITE" id="PS50235"/>
    </source>
</evidence>
<dbReference type="Pfam" id="PF00443">
    <property type="entry name" value="UCH"/>
    <property type="match status" value="1"/>
</dbReference>
<protein>
    <recommendedName>
        <fullName evidence="3">ubiquitinyl hydrolase 1</fullName>
        <ecNumber evidence="3">3.4.19.12</ecNumber>
    </recommendedName>
</protein>
<evidence type="ECO:0000256" key="6">
    <source>
        <dbReference type="ARBA" id="ARBA00022801"/>
    </source>
</evidence>
<feature type="region of interest" description="Disordered" evidence="9">
    <location>
        <begin position="542"/>
        <end position="612"/>
    </location>
</feature>
<dbReference type="GO" id="GO:0005634">
    <property type="term" value="C:nucleus"/>
    <property type="evidence" value="ECO:0007669"/>
    <property type="project" value="TreeGrafter"/>
</dbReference>
<reference evidence="11" key="1">
    <citation type="submission" date="2020-01" db="EMBL/GenBank/DDBJ databases">
        <title>Genome Sequencing of Three Apophysomyces-Like Fungal Strains Confirms a Novel Fungal Genus in the Mucoromycota with divergent Burkholderia-like Endosymbiotic Bacteria.</title>
        <authorList>
            <person name="Stajich J.E."/>
            <person name="Macias A.M."/>
            <person name="Carter-House D."/>
            <person name="Lovett B."/>
            <person name="Kasson L.R."/>
            <person name="Berry K."/>
            <person name="Grigoriev I."/>
            <person name="Chang Y."/>
            <person name="Spatafora J."/>
            <person name="Kasson M.T."/>
        </authorList>
    </citation>
    <scope>NUCLEOTIDE SEQUENCE</scope>
    <source>
        <strain evidence="11">NRRL A-21654</strain>
    </source>
</reference>
<name>A0A8H7ETM2_9FUNG</name>
<dbReference type="InterPro" id="IPR038765">
    <property type="entry name" value="Papain-like_cys_pep_sf"/>
</dbReference>
<dbReference type="PANTHER" id="PTHR24006">
    <property type="entry name" value="UBIQUITIN CARBOXYL-TERMINAL HYDROLASE"/>
    <property type="match status" value="1"/>
</dbReference>
<keyword evidence="4" id="KW-0645">Protease</keyword>
<dbReference type="GO" id="GO:0005829">
    <property type="term" value="C:cytosol"/>
    <property type="evidence" value="ECO:0007669"/>
    <property type="project" value="TreeGrafter"/>
</dbReference>
<dbReference type="CDD" id="cd02662">
    <property type="entry name" value="Peptidase_C19F"/>
    <property type="match status" value="1"/>
</dbReference>
<evidence type="ECO:0000256" key="5">
    <source>
        <dbReference type="ARBA" id="ARBA00022786"/>
    </source>
</evidence>
<accession>A0A8H7ETM2</accession>
<proteinExistence type="inferred from homology"/>
<keyword evidence="12" id="KW-1185">Reference proteome</keyword>
<dbReference type="PANTHER" id="PTHR24006:SF888">
    <property type="entry name" value="UBIQUITIN CARBOXYL-TERMINAL HYDROLASE 30"/>
    <property type="match status" value="1"/>
</dbReference>
<keyword evidence="7" id="KW-0788">Thiol protease</keyword>
<dbReference type="Proteomes" id="UP000605846">
    <property type="component" value="Unassembled WGS sequence"/>
</dbReference>
<dbReference type="EC" id="3.4.19.12" evidence="3"/>
<feature type="compositionally biased region" description="Basic and acidic residues" evidence="9">
    <location>
        <begin position="601"/>
        <end position="612"/>
    </location>
</feature>
<dbReference type="InterPro" id="IPR018200">
    <property type="entry name" value="USP_CS"/>
</dbReference>
<keyword evidence="8" id="KW-0175">Coiled coil</keyword>
<evidence type="ECO:0000256" key="2">
    <source>
        <dbReference type="ARBA" id="ARBA00009085"/>
    </source>
</evidence>
<evidence type="ECO:0000313" key="12">
    <source>
        <dbReference type="Proteomes" id="UP000605846"/>
    </source>
</evidence>
<evidence type="ECO:0000256" key="3">
    <source>
        <dbReference type="ARBA" id="ARBA00012759"/>
    </source>
</evidence>
<comment type="catalytic activity">
    <reaction evidence="1">
        <text>Thiol-dependent hydrolysis of ester, thioester, amide, peptide and isopeptide bonds formed by the C-terminal Gly of ubiquitin (a 76-residue protein attached to proteins as an intracellular targeting signal).</text>
        <dbReference type="EC" id="3.4.19.12"/>
    </reaction>
</comment>
<evidence type="ECO:0000256" key="7">
    <source>
        <dbReference type="ARBA" id="ARBA00022807"/>
    </source>
</evidence>
<dbReference type="AlphaFoldDB" id="A0A8H7ETM2"/>
<dbReference type="GO" id="GO:0004843">
    <property type="term" value="F:cysteine-type deubiquitinase activity"/>
    <property type="evidence" value="ECO:0007669"/>
    <property type="project" value="UniProtKB-EC"/>
</dbReference>
<feature type="coiled-coil region" evidence="8">
    <location>
        <begin position="236"/>
        <end position="286"/>
    </location>
</feature>
<feature type="compositionally biased region" description="Basic and acidic residues" evidence="9">
    <location>
        <begin position="542"/>
        <end position="555"/>
    </location>
</feature>
<organism evidence="11 12">
    <name type="scientific">Apophysomyces ossiformis</name>
    <dbReference type="NCBI Taxonomy" id="679940"/>
    <lineage>
        <taxon>Eukaryota</taxon>
        <taxon>Fungi</taxon>
        <taxon>Fungi incertae sedis</taxon>
        <taxon>Mucoromycota</taxon>
        <taxon>Mucoromycotina</taxon>
        <taxon>Mucoromycetes</taxon>
        <taxon>Mucorales</taxon>
        <taxon>Mucorineae</taxon>
        <taxon>Mucoraceae</taxon>
        <taxon>Apophysomyces</taxon>
    </lineage>
</organism>
<feature type="domain" description="USP" evidence="10">
    <location>
        <begin position="32"/>
        <end position="467"/>
    </location>
</feature>
<evidence type="ECO:0000313" key="11">
    <source>
        <dbReference type="EMBL" id="KAF7730068.1"/>
    </source>
</evidence>
<comment type="caution">
    <text evidence="11">The sequence shown here is derived from an EMBL/GenBank/DDBJ whole genome shotgun (WGS) entry which is preliminary data.</text>
</comment>
<dbReference type="InterPro" id="IPR028889">
    <property type="entry name" value="USP"/>
</dbReference>
<comment type="similarity">
    <text evidence="2">Belongs to the peptidase C19 family.</text>
</comment>
<dbReference type="PROSITE" id="PS00972">
    <property type="entry name" value="USP_1"/>
    <property type="match status" value="1"/>
</dbReference>
<dbReference type="SUPFAM" id="SSF54001">
    <property type="entry name" value="Cysteine proteinases"/>
    <property type="match status" value="1"/>
</dbReference>
<dbReference type="InterPro" id="IPR001394">
    <property type="entry name" value="Peptidase_C19_UCH"/>
</dbReference>
<gene>
    <name evidence="11" type="ORF">EC973_003013</name>
</gene>
<dbReference type="OrthoDB" id="2020758at2759"/>
<evidence type="ECO:0000256" key="4">
    <source>
        <dbReference type="ARBA" id="ARBA00022670"/>
    </source>
</evidence>
<dbReference type="PROSITE" id="PS50235">
    <property type="entry name" value="USP_3"/>
    <property type="match status" value="1"/>
</dbReference>
<sequence length="612" mass="69728">MSLDTNDSERSFEQPQVCIRTTEDPEENILVAGLINTGNSCFLNSVLQALSSLPSLHAHLNHIGQLPLEVPLPVTRSLLKTLRLISKPLQRRSAFRPIDIVTSMSFNRQMINREQQDAQEAFQLISGAVEAEWQKINKMELIGNGLKEMLPYQTSPIPSNSRKHWIDDPFTGLLANRLACMQCGYTAAIRHFSFNNIQLTLPNTYTTTLEDCLRRFASIEYLHDASCRKCSFIHTMQSLSSKLATLNRQVASAKSAKKKKAYLTKLVELERIHREIENRLMNGRIEEEPEDTLKEHLLRAVSRLSTKQVMVAKPPKILCLHLSRSAFHTSGALYKNTCQLAFPEYLDMTPYCTNGTLHTQCNIPISTTTTTSTSTGKRRSQQRQTNGWYRLMSAVVHYGSHSYGHFVTYKRRIVANHCGCTKCGQSDTEEKWKGEDVFYRISDTKVDLCSLDTVLHANPYMLLYEWTNEDEEDGQACLSREEEKQMDTPVSITSSSASMAMLETMHEKEKEGDHALMSMYYDDASLEALKIANSLLMQDQEQQHKPLSLEEKKNSSSELPAAQDIYCSDEEEQEDRELFNKRQSGRRKRSFVGGKKSGRNSWEDDHLVSVRE</sequence>
<dbReference type="EMBL" id="JABAYA010000019">
    <property type="protein sequence ID" value="KAF7730068.1"/>
    <property type="molecule type" value="Genomic_DNA"/>
</dbReference>
<evidence type="ECO:0000256" key="9">
    <source>
        <dbReference type="SAM" id="MobiDB-lite"/>
    </source>
</evidence>
<keyword evidence="6" id="KW-0378">Hydrolase</keyword>
<dbReference type="GO" id="GO:0006508">
    <property type="term" value="P:proteolysis"/>
    <property type="evidence" value="ECO:0007669"/>
    <property type="project" value="UniProtKB-KW"/>
</dbReference>